<feature type="domain" description="Peptidase M16 N-terminal" evidence="9">
    <location>
        <begin position="27"/>
        <end position="166"/>
    </location>
</feature>
<dbReference type="STRING" id="667725.A0A0L0GD51"/>
<reference evidence="11 12" key="1">
    <citation type="submission" date="2011-02" db="EMBL/GenBank/DDBJ databases">
        <title>The Genome Sequence of Sphaeroforma arctica JP610.</title>
        <authorList>
            <consortium name="The Broad Institute Genome Sequencing Platform"/>
            <person name="Russ C."/>
            <person name="Cuomo C."/>
            <person name="Young S.K."/>
            <person name="Zeng Q."/>
            <person name="Gargeya S."/>
            <person name="Alvarado L."/>
            <person name="Berlin A."/>
            <person name="Chapman S.B."/>
            <person name="Chen Z."/>
            <person name="Freedman E."/>
            <person name="Gellesch M."/>
            <person name="Goldberg J."/>
            <person name="Griggs A."/>
            <person name="Gujja S."/>
            <person name="Heilman E."/>
            <person name="Heiman D."/>
            <person name="Howarth C."/>
            <person name="Mehta T."/>
            <person name="Neiman D."/>
            <person name="Pearson M."/>
            <person name="Roberts A."/>
            <person name="Saif S."/>
            <person name="Shea T."/>
            <person name="Shenoy N."/>
            <person name="Sisk P."/>
            <person name="Stolte C."/>
            <person name="Sykes S."/>
            <person name="White J."/>
            <person name="Yandava C."/>
            <person name="Burger G."/>
            <person name="Gray M.W."/>
            <person name="Holland P.W.H."/>
            <person name="King N."/>
            <person name="Lang F.B.F."/>
            <person name="Roger A.J."/>
            <person name="Ruiz-Trillo I."/>
            <person name="Haas B."/>
            <person name="Nusbaum C."/>
            <person name="Birren B."/>
        </authorList>
    </citation>
    <scope>NUCLEOTIDE SEQUENCE [LARGE SCALE GENOMIC DNA]</scope>
    <source>
        <strain evidence="11 12">JP610</strain>
    </source>
</reference>
<dbReference type="InterPro" id="IPR007863">
    <property type="entry name" value="Peptidase_M16_C"/>
</dbReference>
<sequence>MWCKGLPMAASTAPYSPFTTTLSNGLRVATQKTTNSAATVGLYVDAGSRFETPDNHGIANFVEHLMYKGKAAGAMAKVGGELGAWTGREITSYYARTSAAKAADAVGVLGGCLTNPTFSDVDMAAAQREVLMQMSAQDQDKEAVAMDYLHSTAYQGTALASPVLGPTSNVQQFTQADVSTYLKNNFTGPRIVLAASGNVDHDALVKAAEKALGSLSSEEGAHLVDPPRFTGSMVNFRDDEMPYCYAALGLQAVGASHPDYFALSVAAEMIGQWDHSFSFADNRGSKLTSELITVRVVLEFQLFQTITYTPSITGWLRIMCTACPEVYTERAKNTLKNNMLLSLESSTAAADDIGRQMLAYGRVMPQNEIVSRIDAVTTAEVQSVLVKYIYDQCPAVAVVGQTEAVPDYNRIRSGQFWLRV</sequence>
<evidence type="ECO:0000256" key="2">
    <source>
        <dbReference type="ARBA" id="ARBA00004173"/>
    </source>
</evidence>
<evidence type="ECO:0000256" key="3">
    <source>
        <dbReference type="ARBA" id="ARBA00022670"/>
    </source>
</evidence>
<dbReference type="GO" id="GO:0006627">
    <property type="term" value="P:protein processing involved in protein targeting to mitochondrion"/>
    <property type="evidence" value="ECO:0007669"/>
    <property type="project" value="TreeGrafter"/>
</dbReference>
<keyword evidence="12" id="KW-1185">Reference proteome</keyword>
<keyword evidence="4" id="KW-0479">Metal-binding</keyword>
<dbReference type="InterPro" id="IPR050361">
    <property type="entry name" value="MPP/UQCRC_Complex"/>
</dbReference>
<evidence type="ECO:0000256" key="4">
    <source>
        <dbReference type="ARBA" id="ARBA00022723"/>
    </source>
</evidence>
<dbReference type="Gene3D" id="3.30.830.10">
    <property type="entry name" value="Metalloenzyme, LuxS/M16 peptidase-like"/>
    <property type="match status" value="3"/>
</dbReference>
<dbReference type="Proteomes" id="UP000054560">
    <property type="component" value="Unassembled WGS sequence"/>
</dbReference>
<proteinExistence type="predicted"/>
<dbReference type="AlphaFoldDB" id="A0A0L0GD51"/>
<evidence type="ECO:0000313" key="11">
    <source>
        <dbReference type="EMBL" id="KNC86163.1"/>
    </source>
</evidence>
<dbReference type="GeneID" id="25902193"/>
<dbReference type="Pfam" id="PF00675">
    <property type="entry name" value="Peptidase_M16"/>
    <property type="match status" value="1"/>
</dbReference>
<dbReference type="PANTHER" id="PTHR11851">
    <property type="entry name" value="METALLOPROTEASE"/>
    <property type="match status" value="1"/>
</dbReference>
<dbReference type="InterPro" id="IPR011249">
    <property type="entry name" value="Metalloenz_LuxS/M16"/>
</dbReference>
<keyword evidence="3" id="KW-0645">Protease</keyword>
<evidence type="ECO:0000256" key="5">
    <source>
        <dbReference type="ARBA" id="ARBA00022801"/>
    </source>
</evidence>
<evidence type="ECO:0000256" key="6">
    <source>
        <dbReference type="ARBA" id="ARBA00022833"/>
    </source>
</evidence>
<gene>
    <name evidence="11" type="ORF">SARC_01689</name>
</gene>
<evidence type="ECO:0000256" key="8">
    <source>
        <dbReference type="ARBA" id="ARBA00023128"/>
    </source>
</evidence>
<evidence type="ECO:0000256" key="1">
    <source>
        <dbReference type="ARBA" id="ARBA00001947"/>
    </source>
</evidence>
<dbReference type="eggNOG" id="KOG0960">
    <property type="taxonomic scope" value="Eukaryota"/>
</dbReference>
<dbReference type="GO" id="GO:0005739">
    <property type="term" value="C:mitochondrion"/>
    <property type="evidence" value="ECO:0007669"/>
    <property type="project" value="UniProtKB-SubCell"/>
</dbReference>
<comment type="cofactor">
    <cofactor evidence="1">
        <name>Zn(2+)</name>
        <dbReference type="ChEBI" id="CHEBI:29105"/>
    </cofactor>
</comment>
<dbReference type="InterPro" id="IPR011765">
    <property type="entry name" value="Pept_M16_N"/>
</dbReference>
<organism evidence="11 12">
    <name type="scientific">Sphaeroforma arctica JP610</name>
    <dbReference type="NCBI Taxonomy" id="667725"/>
    <lineage>
        <taxon>Eukaryota</taxon>
        <taxon>Ichthyosporea</taxon>
        <taxon>Ichthyophonida</taxon>
        <taxon>Sphaeroforma</taxon>
    </lineage>
</organism>
<name>A0A0L0GD51_9EUKA</name>
<keyword evidence="8" id="KW-0496">Mitochondrion</keyword>
<dbReference type="GO" id="GO:0004222">
    <property type="term" value="F:metalloendopeptidase activity"/>
    <property type="evidence" value="ECO:0007669"/>
    <property type="project" value="TreeGrafter"/>
</dbReference>
<accession>A0A0L0GD51</accession>
<dbReference type="Pfam" id="PF05193">
    <property type="entry name" value="Peptidase_M16_C"/>
    <property type="match status" value="1"/>
</dbReference>
<evidence type="ECO:0000259" key="9">
    <source>
        <dbReference type="Pfam" id="PF00675"/>
    </source>
</evidence>
<evidence type="ECO:0008006" key="13">
    <source>
        <dbReference type="Google" id="ProtNLM"/>
    </source>
</evidence>
<dbReference type="SUPFAM" id="SSF63411">
    <property type="entry name" value="LuxS/MPP-like metallohydrolase"/>
    <property type="match status" value="2"/>
</dbReference>
<dbReference type="RefSeq" id="XP_014160065.1">
    <property type="nucleotide sequence ID" value="XM_014304590.1"/>
</dbReference>
<dbReference type="PANTHER" id="PTHR11851:SF149">
    <property type="entry name" value="GH01077P"/>
    <property type="match status" value="1"/>
</dbReference>
<keyword evidence="6" id="KW-0862">Zinc</keyword>
<keyword evidence="7" id="KW-0482">Metalloprotease</keyword>
<keyword evidence="5" id="KW-0378">Hydrolase</keyword>
<dbReference type="EMBL" id="KQ241665">
    <property type="protein sequence ID" value="KNC86163.1"/>
    <property type="molecule type" value="Genomic_DNA"/>
</dbReference>
<evidence type="ECO:0000313" key="12">
    <source>
        <dbReference type="Proteomes" id="UP000054560"/>
    </source>
</evidence>
<dbReference type="OrthoDB" id="10251424at2759"/>
<protein>
    <recommendedName>
        <fullName evidence="13">Mitochondrial-processing peptidase subunit beta</fullName>
    </recommendedName>
</protein>
<feature type="domain" description="Peptidase M16 C-terminal" evidence="10">
    <location>
        <begin position="173"/>
        <end position="336"/>
    </location>
</feature>
<evidence type="ECO:0000256" key="7">
    <source>
        <dbReference type="ARBA" id="ARBA00023049"/>
    </source>
</evidence>
<dbReference type="GO" id="GO:0046872">
    <property type="term" value="F:metal ion binding"/>
    <property type="evidence" value="ECO:0007669"/>
    <property type="project" value="UniProtKB-KW"/>
</dbReference>
<comment type="subcellular location">
    <subcellularLocation>
        <location evidence="2">Mitochondrion</location>
    </subcellularLocation>
</comment>
<evidence type="ECO:0000259" key="10">
    <source>
        <dbReference type="Pfam" id="PF05193"/>
    </source>
</evidence>